<comment type="caution">
    <text evidence="1">The sequence shown here is derived from an EMBL/GenBank/DDBJ whole genome shotgun (WGS) entry which is preliminary data.</text>
</comment>
<dbReference type="EMBL" id="BAAATA010000015">
    <property type="protein sequence ID" value="GAA2491664.1"/>
    <property type="molecule type" value="Genomic_DNA"/>
</dbReference>
<evidence type="ECO:0000313" key="2">
    <source>
        <dbReference type="Proteomes" id="UP001501358"/>
    </source>
</evidence>
<gene>
    <name evidence="1" type="ORF">GCM10010406_29700</name>
</gene>
<accession>A0ABN3LXT2</accession>
<keyword evidence="2" id="KW-1185">Reference proteome</keyword>
<reference evidence="1 2" key="1">
    <citation type="journal article" date="2019" name="Int. J. Syst. Evol. Microbiol.">
        <title>The Global Catalogue of Microorganisms (GCM) 10K type strain sequencing project: providing services to taxonomists for standard genome sequencing and annotation.</title>
        <authorList>
            <consortium name="The Broad Institute Genomics Platform"/>
            <consortium name="The Broad Institute Genome Sequencing Center for Infectious Disease"/>
            <person name="Wu L."/>
            <person name="Ma J."/>
        </authorList>
    </citation>
    <scope>NUCLEOTIDE SEQUENCE [LARGE SCALE GENOMIC DNA]</scope>
    <source>
        <strain evidence="1 2">JCM 6307</strain>
    </source>
</reference>
<organism evidence="1 2">
    <name type="scientific">Streptomyces thermolineatus</name>
    <dbReference type="NCBI Taxonomy" id="44033"/>
    <lineage>
        <taxon>Bacteria</taxon>
        <taxon>Bacillati</taxon>
        <taxon>Actinomycetota</taxon>
        <taxon>Actinomycetes</taxon>
        <taxon>Kitasatosporales</taxon>
        <taxon>Streptomycetaceae</taxon>
        <taxon>Streptomyces</taxon>
    </lineage>
</organism>
<dbReference type="RefSeq" id="WP_344383666.1">
    <property type="nucleotide sequence ID" value="NZ_BAAATA010000015.1"/>
</dbReference>
<dbReference type="Proteomes" id="UP001501358">
    <property type="component" value="Unassembled WGS sequence"/>
</dbReference>
<protein>
    <submittedName>
        <fullName evidence="1">Uncharacterized protein</fullName>
    </submittedName>
</protein>
<name>A0ABN3LXT2_9ACTN</name>
<evidence type="ECO:0000313" key="1">
    <source>
        <dbReference type="EMBL" id="GAA2491664.1"/>
    </source>
</evidence>
<sequence>MNAQHRSRTDDELLELDVPGMIRYGLSLGGAHRTALFGDGAVAAAVAADRLGVQPRSVAFLAEVVRSGGAAYAAALPEPLPGGAPSCLAGEWLDAASSVVRDVGGDETAARWLEAVAEILDMRRRVRHEGP</sequence>
<proteinExistence type="predicted"/>